<dbReference type="InterPro" id="IPR004435">
    <property type="entry name" value="MobB_dom"/>
</dbReference>
<keyword evidence="4" id="KW-1185">Reference proteome</keyword>
<dbReference type="InterPro" id="IPR027417">
    <property type="entry name" value="P-loop_NTPase"/>
</dbReference>
<dbReference type="OrthoDB" id="9786803at2"/>
<dbReference type="EMBL" id="QNSF01000007">
    <property type="protein sequence ID" value="RBP92228.1"/>
    <property type="molecule type" value="Genomic_DNA"/>
</dbReference>
<dbReference type="AlphaFoldDB" id="A0A366JTD9"/>
<dbReference type="Pfam" id="PF03205">
    <property type="entry name" value="MobB"/>
    <property type="match status" value="1"/>
</dbReference>
<sequence>MAMVSKAVIFQVSGYQNSGKTTLVSKIISGLKRNGLSAVTIKHHGHGGKPETPEGKDSSNHIESGAAASIVEGGGRLLLQAEKKSWSLDEQIKIAMQLHPDVVLIEGHKKASYPKALLLRSDEDMYLMEELTNICALFSWEDKLIKHKAADLDTPFFSIHDPIGTDWIIEYLVSESKKRK</sequence>
<dbReference type="SUPFAM" id="SSF52540">
    <property type="entry name" value="P-loop containing nucleoside triphosphate hydrolases"/>
    <property type="match status" value="1"/>
</dbReference>
<dbReference type="NCBIfam" id="TIGR00176">
    <property type="entry name" value="mobB"/>
    <property type="match status" value="1"/>
</dbReference>
<proteinExistence type="predicted"/>
<protein>
    <submittedName>
        <fullName evidence="3">Molybdopterin-guanine dinucleotide biosynthesis protein B</fullName>
    </submittedName>
</protein>
<comment type="caution">
    <text evidence="3">The sequence shown here is derived from an EMBL/GenBank/DDBJ whole genome shotgun (WGS) entry which is preliminary data.</text>
</comment>
<gene>
    <name evidence="3" type="ORF">DFO70_107159</name>
</gene>
<dbReference type="RefSeq" id="WP_113883362.1">
    <property type="nucleotide sequence ID" value="NZ_QNSF01000007.1"/>
</dbReference>
<dbReference type="Proteomes" id="UP000252731">
    <property type="component" value="Unassembled WGS sequence"/>
</dbReference>
<evidence type="ECO:0000256" key="1">
    <source>
        <dbReference type="SAM" id="MobiDB-lite"/>
    </source>
</evidence>
<feature type="region of interest" description="Disordered" evidence="1">
    <location>
        <begin position="42"/>
        <end position="61"/>
    </location>
</feature>
<accession>A0A366JTD9</accession>
<evidence type="ECO:0000313" key="4">
    <source>
        <dbReference type="Proteomes" id="UP000252731"/>
    </source>
</evidence>
<name>A0A366JTD9_CYTFI</name>
<dbReference type="GO" id="GO:0005525">
    <property type="term" value="F:GTP binding"/>
    <property type="evidence" value="ECO:0007669"/>
    <property type="project" value="InterPro"/>
</dbReference>
<feature type="compositionally biased region" description="Basic and acidic residues" evidence="1">
    <location>
        <begin position="48"/>
        <end position="60"/>
    </location>
</feature>
<dbReference type="Gene3D" id="3.40.50.300">
    <property type="entry name" value="P-loop containing nucleotide triphosphate hydrolases"/>
    <property type="match status" value="1"/>
</dbReference>
<evidence type="ECO:0000259" key="2">
    <source>
        <dbReference type="Pfam" id="PF03205"/>
    </source>
</evidence>
<dbReference type="PANTHER" id="PTHR40072:SF1">
    <property type="entry name" value="MOLYBDOPTERIN-GUANINE DINUCLEOTIDE BIOSYNTHESIS ADAPTER PROTEIN"/>
    <property type="match status" value="1"/>
</dbReference>
<dbReference type="InterPro" id="IPR052539">
    <property type="entry name" value="MGD_biosynthesis_adapter"/>
</dbReference>
<organism evidence="3 4">
    <name type="scientific">Cytobacillus firmus</name>
    <name type="common">Bacillus firmus</name>
    <dbReference type="NCBI Taxonomy" id="1399"/>
    <lineage>
        <taxon>Bacteria</taxon>
        <taxon>Bacillati</taxon>
        <taxon>Bacillota</taxon>
        <taxon>Bacilli</taxon>
        <taxon>Bacillales</taxon>
        <taxon>Bacillaceae</taxon>
        <taxon>Cytobacillus</taxon>
    </lineage>
</organism>
<reference evidence="3 4" key="1">
    <citation type="submission" date="2018-06" db="EMBL/GenBank/DDBJ databases">
        <title>Freshwater and sediment microbial communities from various areas in North America, analyzing microbe dynamics in response to fracking.</title>
        <authorList>
            <person name="Lamendella R."/>
        </authorList>
    </citation>
    <scope>NUCLEOTIDE SEQUENCE [LARGE SCALE GENOMIC DNA]</scope>
    <source>
        <strain evidence="3 4">14_TX</strain>
    </source>
</reference>
<dbReference type="PANTHER" id="PTHR40072">
    <property type="entry name" value="MOLYBDOPTERIN-GUANINE DINUCLEOTIDE BIOSYNTHESIS ADAPTER PROTEIN-RELATED"/>
    <property type="match status" value="1"/>
</dbReference>
<dbReference type="GO" id="GO:0006777">
    <property type="term" value="P:Mo-molybdopterin cofactor biosynthetic process"/>
    <property type="evidence" value="ECO:0007669"/>
    <property type="project" value="InterPro"/>
</dbReference>
<evidence type="ECO:0000313" key="3">
    <source>
        <dbReference type="EMBL" id="RBP92228.1"/>
    </source>
</evidence>
<feature type="domain" description="Molybdopterin-guanine dinucleotide biosynthesis protein B (MobB)" evidence="2">
    <location>
        <begin position="9"/>
        <end position="139"/>
    </location>
</feature>